<sequence length="181" mass="20184">METTATTPRETPEPPPAEQYRARLLRYVRGLTYGDSHRAEDIVQETMLRAWLADTRPLPDGEADGTRAHHEYLAAWLRTVARNLAFDAHRRERSLPSGLVPDRLLHQPADHVDMADRVADRLVVSAGLARLTPDHRAAVVQVHLRGRSGAEAARELGVPRGTVKSRVHYAVSALRREIGEA</sequence>
<dbReference type="RefSeq" id="WP_311667891.1">
    <property type="nucleotide sequence ID" value="NZ_JAVREO010000008.1"/>
</dbReference>
<evidence type="ECO:0000256" key="5">
    <source>
        <dbReference type="ARBA" id="ARBA00023163"/>
    </source>
</evidence>
<dbReference type="Gene3D" id="1.10.1740.10">
    <property type="match status" value="1"/>
</dbReference>
<dbReference type="Gene3D" id="1.10.10.10">
    <property type="entry name" value="Winged helix-like DNA-binding domain superfamily/Winged helix DNA-binding domain"/>
    <property type="match status" value="1"/>
</dbReference>
<dbReference type="InterPro" id="IPR013325">
    <property type="entry name" value="RNA_pol_sigma_r2"/>
</dbReference>
<dbReference type="SUPFAM" id="SSF88946">
    <property type="entry name" value="Sigma2 domain of RNA polymerase sigma factors"/>
    <property type="match status" value="1"/>
</dbReference>
<dbReference type="PANTHER" id="PTHR43133">
    <property type="entry name" value="RNA POLYMERASE ECF-TYPE SIGMA FACTO"/>
    <property type="match status" value="1"/>
</dbReference>
<dbReference type="NCBIfam" id="TIGR02937">
    <property type="entry name" value="sigma70-ECF"/>
    <property type="match status" value="1"/>
</dbReference>
<evidence type="ECO:0000256" key="1">
    <source>
        <dbReference type="ARBA" id="ARBA00010641"/>
    </source>
</evidence>
<evidence type="ECO:0000256" key="4">
    <source>
        <dbReference type="ARBA" id="ARBA00023125"/>
    </source>
</evidence>
<comment type="caution">
    <text evidence="8">The sequence shown here is derived from an EMBL/GenBank/DDBJ whole genome shotgun (WGS) entry which is preliminary data.</text>
</comment>
<dbReference type="InterPro" id="IPR039425">
    <property type="entry name" value="RNA_pol_sigma-70-like"/>
</dbReference>
<keyword evidence="9" id="KW-1185">Reference proteome</keyword>
<evidence type="ECO:0000256" key="3">
    <source>
        <dbReference type="ARBA" id="ARBA00023082"/>
    </source>
</evidence>
<comment type="similarity">
    <text evidence="1">Belongs to the sigma-70 factor family. ECF subfamily.</text>
</comment>
<keyword evidence="5" id="KW-0804">Transcription</keyword>
<evidence type="ECO:0000259" key="6">
    <source>
        <dbReference type="Pfam" id="PF04542"/>
    </source>
</evidence>
<dbReference type="EMBL" id="JAVREO010000008">
    <property type="protein sequence ID" value="MDT0267667.1"/>
    <property type="molecule type" value="Genomic_DNA"/>
</dbReference>
<gene>
    <name evidence="8" type="ORF">RM844_15375</name>
</gene>
<evidence type="ECO:0000259" key="7">
    <source>
        <dbReference type="Pfam" id="PF04545"/>
    </source>
</evidence>
<proteinExistence type="inferred from homology"/>
<dbReference type="PANTHER" id="PTHR43133:SF52">
    <property type="entry name" value="ECF RNA POLYMERASE SIGMA FACTOR SIGL"/>
    <property type="match status" value="1"/>
</dbReference>
<organism evidence="8 9">
    <name type="scientific">Streptomyces chisholmiae</name>
    <dbReference type="NCBI Taxonomy" id="3075540"/>
    <lineage>
        <taxon>Bacteria</taxon>
        <taxon>Bacillati</taxon>
        <taxon>Actinomycetota</taxon>
        <taxon>Actinomycetes</taxon>
        <taxon>Kitasatosporales</taxon>
        <taxon>Streptomycetaceae</taxon>
        <taxon>Streptomyces</taxon>
    </lineage>
</organism>
<dbReference type="InterPro" id="IPR014284">
    <property type="entry name" value="RNA_pol_sigma-70_dom"/>
</dbReference>
<dbReference type="CDD" id="cd06171">
    <property type="entry name" value="Sigma70_r4"/>
    <property type="match status" value="1"/>
</dbReference>
<dbReference type="Pfam" id="PF04542">
    <property type="entry name" value="Sigma70_r2"/>
    <property type="match status" value="1"/>
</dbReference>
<evidence type="ECO:0000256" key="2">
    <source>
        <dbReference type="ARBA" id="ARBA00023015"/>
    </source>
</evidence>
<dbReference type="InterPro" id="IPR007630">
    <property type="entry name" value="RNA_pol_sigma70_r4"/>
</dbReference>
<evidence type="ECO:0000313" key="9">
    <source>
        <dbReference type="Proteomes" id="UP001183410"/>
    </source>
</evidence>
<dbReference type="InterPro" id="IPR013324">
    <property type="entry name" value="RNA_pol_sigma_r3/r4-like"/>
</dbReference>
<protein>
    <submittedName>
        <fullName evidence="8">Sigma-70 family RNA polymerase sigma factor</fullName>
    </submittedName>
</protein>
<evidence type="ECO:0000313" key="8">
    <source>
        <dbReference type="EMBL" id="MDT0267667.1"/>
    </source>
</evidence>
<reference evidence="9" key="1">
    <citation type="submission" date="2023-07" db="EMBL/GenBank/DDBJ databases">
        <title>30 novel species of actinomycetes from the DSMZ collection.</title>
        <authorList>
            <person name="Nouioui I."/>
        </authorList>
    </citation>
    <scope>NUCLEOTIDE SEQUENCE [LARGE SCALE GENOMIC DNA]</scope>
    <source>
        <strain evidence="9">DSM 44915</strain>
    </source>
</reference>
<name>A0ABU2JRW9_9ACTN</name>
<dbReference type="Pfam" id="PF04545">
    <property type="entry name" value="Sigma70_r4"/>
    <property type="match status" value="1"/>
</dbReference>
<keyword evidence="4" id="KW-0238">DNA-binding</keyword>
<keyword evidence="2" id="KW-0805">Transcription regulation</keyword>
<feature type="domain" description="RNA polymerase sigma-70 region 4" evidence="7">
    <location>
        <begin position="128"/>
        <end position="175"/>
    </location>
</feature>
<dbReference type="InterPro" id="IPR007627">
    <property type="entry name" value="RNA_pol_sigma70_r2"/>
</dbReference>
<accession>A0ABU2JRW9</accession>
<keyword evidence="3" id="KW-0731">Sigma factor</keyword>
<dbReference type="SUPFAM" id="SSF88659">
    <property type="entry name" value="Sigma3 and sigma4 domains of RNA polymerase sigma factors"/>
    <property type="match status" value="1"/>
</dbReference>
<feature type="domain" description="RNA polymerase sigma-70 region 2" evidence="6">
    <location>
        <begin position="18"/>
        <end position="53"/>
    </location>
</feature>
<dbReference type="InterPro" id="IPR036388">
    <property type="entry name" value="WH-like_DNA-bd_sf"/>
</dbReference>
<dbReference type="Proteomes" id="UP001183410">
    <property type="component" value="Unassembled WGS sequence"/>
</dbReference>